<reference evidence="2 3" key="1">
    <citation type="submission" date="2019-05" db="EMBL/GenBank/DDBJ databases">
        <title>Streptomyces marianii sp. nov., a novel marine actinomycete from southern coast of India.</title>
        <authorList>
            <person name="Iniyan A.M."/>
            <person name="Wink J."/>
            <person name="Ramprasad E."/>
            <person name="Ramana C.V."/>
            <person name="Bunk B."/>
            <person name="Sproer C."/>
            <person name="Joseph F.-J.R.S."/>
            <person name="Vincent S.G.P."/>
        </authorList>
    </citation>
    <scope>NUCLEOTIDE SEQUENCE [LARGE SCALE GENOMIC DNA]</scope>
    <source>
        <strain evidence="2 3">ICN19</strain>
    </source>
</reference>
<organism evidence="2 3">
    <name type="scientific">Streptomyces marianii</name>
    <dbReference type="NCBI Taxonomy" id="1817406"/>
    <lineage>
        <taxon>Bacteria</taxon>
        <taxon>Bacillati</taxon>
        <taxon>Actinomycetota</taxon>
        <taxon>Actinomycetes</taxon>
        <taxon>Kitasatosporales</taxon>
        <taxon>Streptomycetaceae</taxon>
        <taxon>Streptomyces</taxon>
    </lineage>
</organism>
<dbReference type="InterPro" id="IPR051678">
    <property type="entry name" value="AGP_Transferase"/>
</dbReference>
<proteinExistence type="predicted"/>
<dbReference type="RefSeq" id="WP_138051552.1">
    <property type="nucleotide sequence ID" value="NZ_VAWE01000001.1"/>
</dbReference>
<dbReference type="InterPro" id="IPR002575">
    <property type="entry name" value="Aminoglycoside_PTrfase"/>
</dbReference>
<dbReference type="AlphaFoldDB" id="A0A5R9E1C4"/>
<dbReference type="InterPro" id="IPR011009">
    <property type="entry name" value="Kinase-like_dom_sf"/>
</dbReference>
<feature type="domain" description="Aminoglycoside phosphotransferase" evidence="1">
    <location>
        <begin position="39"/>
        <end position="261"/>
    </location>
</feature>
<dbReference type="PANTHER" id="PTHR21310">
    <property type="entry name" value="AMINOGLYCOSIDE PHOSPHOTRANSFERASE-RELATED-RELATED"/>
    <property type="match status" value="1"/>
</dbReference>
<comment type="caution">
    <text evidence="2">The sequence shown here is derived from an EMBL/GenBank/DDBJ whole genome shotgun (WGS) entry which is preliminary data.</text>
</comment>
<dbReference type="Proteomes" id="UP000305921">
    <property type="component" value="Unassembled WGS sequence"/>
</dbReference>
<keyword evidence="2" id="KW-0808">Transferase</keyword>
<protein>
    <submittedName>
        <fullName evidence="2">Aminoglycoside phosphotransferase family protein</fullName>
    </submittedName>
</protein>
<gene>
    <name evidence="2" type="ORF">FEF34_01810</name>
</gene>
<sequence>MTVRTTRDGTTRIDETLVRRLLHRQFPQWAGMPVTAVPSAGTANAMFRLGRDMVVRLPCTPGSADDVDKEHRWLPRLAPNLPTAVPAPLGKGVPGGGFPWPWSVYGWLDGENPVPGRLAAPLPLAGDLAGFVAALHRIDPADAPASYRAEPLSARDADTRAAIGALEGIVDAGAAVAAWEASLRAPGRDGPRVWVHADLQPGNLLLVGGRLGAVIDFGCLGLGDPAVDLIVAWYVLTAEARRPFRAALGVDEAAWTRGRGWALSIALMELRHYRDTNPRMAAIARHVVREVVTDHGARRPDGREPDG</sequence>
<dbReference type="PANTHER" id="PTHR21310:SF42">
    <property type="entry name" value="BIFUNCTIONAL AAC_APH"/>
    <property type="match status" value="1"/>
</dbReference>
<dbReference type="OrthoDB" id="9797603at2"/>
<dbReference type="CDD" id="cd05155">
    <property type="entry name" value="APH_ChoK_like_1"/>
    <property type="match status" value="1"/>
</dbReference>
<name>A0A5R9E1C4_9ACTN</name>
<evidence type="ECO:0000259" key="1">
    <source>
        <dbReference type="Pfam" id="PF01636"/>
    </source>
</evidence>
<evidence type="ECO:0000313" key="3">
    <source>
        <dbReference type="Proteomes" id="UP000305921"/>
    </source>
</evidence>
<evidence type="ECO:0000313" key="2">
    <source>
        <dbReference type="EMBL" id="TLQ42144.1"/>
    </source>
</evidence>
<dbReference type="Gene3D" id="3.30.200.20">
    <property type="entry name" value="Phosphorylase Kinase, domain 1"/>
    <property type="match status" value="1"/>
</dbReference>
<accession>A0A5R9E1C4</accession>
<dbReference type="EMBL" id="VAWE01000001">
    <property type="protein sequence ID" value="TLQ42144.1"/>
    <property type="molecule type" value="Genomic_DNA"/>
</dbReference>
<keyword evidence="3" id="KW-1185">Reference proteome</keyword>
<dbReference type="Gene3D" id="3.90.1200.10">
    <property type="match status" value="1"/>
</dbReference>
<dbReference type="GO" id="GO:0016740">
    <property type="term" value="F:transferase activity"/>
    <property type="evidence" value="ECO:0007669"/>
    <property type="project" value="UniProtKB-KW"/>
</dbReference>
<dbReference type="SUPFAM" id="SSF56112">
    <property type="entry name" value="Protein kinase-like (PK-like)"/>
    <property type="match status" value="1"/>
</dbReference>
<dbReference type="Pfam" id="PF01636">
    <property type="entry name" value="APH"/>
    <property type="match status" value="1"/>
</dbReference>